<feature type="compositionally biased region" description="Polar residues" evidence="4">
    <location>
        <begin position="384"/>
        <end position="395"/>
    </location>
</feature>
<feature type="compositionally biased region" description="Low complexity" evidence="4">
    <location>
        <begin position="63"/>
        <end position="78"/>
    </location>
</feature>
<dbReference type="GO" id="GO:0035556">
    <property type="term" value="P:intracellular signal transduction"/>
    <property type="evidence" value="ECO:0007669"/>
    <property type="project" value="InterPro"/>
</dbReference>
<gene>
    <name evidence="6" type="ORF">IV203_007608</name>
</gene>
<feature type="compositionally biased region" description="Low complexity" evidence="4">
    <location>
        <begin position="370"/>
        <end position="383"/>
    </location>
</feature>
<feature type="compositionally biased region" description="Low complexity" evidence="4">
    <location>
        <begin position="187"/>
        <end position="201"/>
    </location>
</feature>
<feature type="compositionally biased region" description="Low complexity" evidence="4">
    <location>
        <begin position="396"/>
        <end position="408"/>
    </location>
</feature>
<sequence length="1561" mass="172858">MPPNLSWITEEEVVSLMPSDNSGDNSNTKKRNIPTSTTSRTGYFKDQRSTTCMSPPPPPPSTTSPTTPTTITETASYSSVRNTMLSPQSASQSGGSYFSTPTIIHENRTDKNNTTENNGKSNSNSTTRRSNSRRSREHRVPSGQRSVASYDEAMANAHRRKSKRNGIPLPSAKAPRGHTLNTANFAPTPTGTTSSSSSLYPSTGLDRQALLERLQRLSTHLAESMVNALLDQVDREQNHITNIPQNHPTQKQSTAPLTEEEKLQLIQAQMAELENRSDHHMNEHRLFELELDDSIDQLFSLENDNNADGYHHASSSSSSSSSDFTESFNSSIYDIMPLAGSHDDKSSTNQTSSNEMHVAAMAQIEQDRVQAQQQHHQQQQNHATPNSNNTTAVNKTESSSSTNNAAAEQLVTKIGQTRLNRTLRKTTSSVMGDNQSVLSDSNNNDSSSHHPPQQKQSHENNDGLKRNTSKLSLASMPAELGAVDASSQHGIQYLSAARAAAVALAGPVLEADDDLLCDSHKSAICLVDISGFTNLSRSLTAEDLSKTINQYFQRIVDLIHWHGGDVIKFAGDALIVEWKEVKSQKQQRGQPKRRVSSWQAVLNAATCASRIVDSCCDFPVRDRDNNLVSTLNVHVGLGYGHVMACSVGDLQRREYLILGETIQQVADAMSHAQQGEVVASAEAYAILNESSFLINPSVFDDDNDGTRPQIIACKTDQYFKPKGETKELMVAGNSDPQEELVQRVGDWPVPVLERLLARMSSYVHPAVLTQELDGSHEVVATATVARRRNSNDFGTTTTPTTTTAVAVDAELREVFTTFIQPDVDVKQIMGPDVELETVELLQKLMLIVNSEVTRFKGQVRQFIVDDKGLVIIANFGLRGSTYPNMVEERGLPCISNIKKLVKTELDLNCRIGATFGKAYCGIVGAVNRHEYAVLGSPVNLAARLMAAKDNNGILVDEAVKMKASHQPFESLEPIKAKGYDNLVKIYRPRESIRKSWKSLSSNFVGRNVEMGAVAQSAKYILKFRSHAQMIFFSGPYGVGKSLILAHAVNRVKRACSQALKTCYSSTYVFCDEDSFKPFCILRPLFLDLMKGKQSNYVSINLPNNYQRSGSVQGGSKRSGGFDSDSRSGHRSGYQSASTFSMGGSNDSVKSGSTASLADELLNEDETTMGGHVDEKMLNLELLKICLECGIPMNYVEVFGGLIFTNKLSDIGSWADRDQKQSEWDQIALFVVKAFLHITANYDLVVLALDEVGGMDEMSWKIIELLYHQSNNLLILCAARSQFDINIPDQFWEALTSPDNAYFTHRVLPNMENRETMQLVQKKLDRKMGGIHERDLQDIAKTVHILSNGNPLMATEILNKLYLKFTPAEEENLENLGYIGELLMNRLDSLSANVLNHLNLGALLGASFYLDEVVSIMARYNQVPDESMAAHSVKVEAALEVAVENGILFLSTTSSCLYFFNQTGAGRPFDLDELVDERMRNFNLPPEERPANVDLVWGILEQRVQSGVLRKETFERTTYTFSHEFWQKSITWRTLDSWKTEMLKIKAELDALKRVARSSLMG</sequence>
<dbReference type="PANTHER" id="PTHR16305">
    <property type="entry name" value="TESTICULAR SOLUBLE ADENYLYL CYCLASE"/>
    <property type="match status" value="1"/>
</dbReference>
<dbReference type="SMART" id="SM00044">
    <property type="entry name" value="CYCc"/>
    <property type="match status" value="1"/>
</dbReference>
<keyword evidence="1" id="KW-0547">Nucleotide-binding</keyword>
<dbReference type="EMBL" id="JAGRRH010000025">
    <property type="protein sequence ID" value="KAG7342515.1"/>
    <property type="molecule type" value="Genomic_DNA"/>
</dbReference>
<reference evidence="6" key="2">
    <citation type="submission" date="2021-04" db="EMBL/GenBank/DDBJ databases">
        <authorList>
            <person name="Podell S."/>
        </authorList>
    </citation>
    <scope>NUCLEOTIDE SEQUENCE</scope>
    <source>
        <strain evidence="6">Hildebrandi</strain>
    </source>
</reference>
<feature type="region of interest" description="Disordered" evidence="4">
    <location>
        <begin position="14"/>
        <end position="201"/>
    </location>
</feature>
<dbReference type="GO" id="GO:0009190">
    <property type="term" value="P:cyclic nucleotide biosynthetic process"/>
    <property type="evidence" value="ECO:0007669"/>
    <property type="project" value="InterPro"/>
</dbReference>
<dbReference type="Proteomes" id="UP000693970">
    <property type="component" value="Unassembled WGS sequence"/>
</dbReference>
<evidence type="ECO:0000256" key="1">
    <source>
        <dbReference type="ARBA" id="ARBA00022741"/>
    </source>
</evidence>
<comment type="caution">
    <text evidence="6">The sequence shown here is derived from an EMBL/GenBank/DDBJ whole genome shotgun (WGS) entry which is preliminary data.</text>
</comment>
<feature type="coiled-coil region" evidence="3">
    <location>
        <begin position="263"/>
        <end position="290"/>
    </location>
</feature>
<dbReference type="Pfam" id="PF00211">
    <property type="entry name" value="Guanylate_cyc"/>
    <property type="match status" value="2"/>
</dbReference>
<evidence type="ECO:0000256" key="4">
    <source>
        <dbReference type="SAM" id="MobiDB-lite"/>
    </source>
</evidence>
<feature type="compositionally biased region" description="Low complexity" evidence="4">
    <location>
        <begin position="433"/>
        <end position="455"/>
    </location>
</feature>
<evidence type="ECO:0000256" key="3">
    <source>
        <dbReference type="SAM" id="Coils"/>
    </source>
</evidence>
<organism evidence="6 7">
    <name type="scientific">Nitzschia inconspicua</name>
    <dbReference type="NCBI Taxonomy" id="303405"/>
    <lineage>
        <taxon>Eukaryota</taxon>
        <taxon>Sar</taxon>
        <taxon>Stramenopiles</taxon>
        <taxon>Ochrophyta</taxon>
        <taxon>Bacillariophyta</taxon>
        <taxon>Bacillariophyceae</taxon>
        <taxon>Bacillariophycidae</taxon>
        <taxon>Bacillariales</taxon>
        <taxon>Bacillariaceae</taxon>
        <taxon>Nitzschia</taxon>
    </lineage>
</organism>
<feature type="region of interest" description="Disordered" evidence="4">
    <location>
        <begin position="1107"/>
        <end position="1151"/>
    </location>
</feature>
<proteinExistence type="predicted"/>
<feature type="compositionally biased region" description="Low complexity" evidence="4">
    <location>
        <begin position="1113"/>
        <end position="1122"/>
    </location>
</feature>
<evidence type="ECO:0000313" key="6">
    <source>
        <dbReference type="EMBL" id="KAG7342515.1"/>
    </source>
</evidence>
<dbReference type="GO" id="GO:0005737">
    <property type="term" value="C:cytoplasm"/>
    <property type="evidence" value="ECO:0007669"/>
    <property type="project" value="TreeGrafter"/>
</dbReference>
<accession>A0A9K3KF86</accession>
<keyword evidence="2" id="KW-0067">ATP-binding</keyword>
<reference evidence="6" key="1">
    <citation type="journal article" date="2021" name="Sci. Rep.">
        <title>Diploid genomic architecture of Nitzschia inconspicua, an elite biomass production diatom.</title>
        <authorList>
            <person name="Oliver A."/>
            <person name="Podell S."/>
            <person name="Pinowska A."/>
            <person name="Traller J.C."/>
            <person name="Smith S.R."/>
            <person name="McClure R."/>
            <person name="Beliaev A."/>
            <person name="Bohutskyi P."/>
            <person name="Hill E.A."/>
            <person name="Rabines A."/>
            <person name="Zheng H."/>
            <person name="Allen L.Z."/>
            <person name="Kuo A."/>
            <person name="Grigoriev I.V."/>
            <person name="Allen A.E."/>
            <person name="Hazlebeck D."/>
            <person name="Allen E.E."/>
        </authorList>
    </citation>
    <scope>NUCLEOTIDE SEQUENCE</scope>
    <source>
        <strain evidence="6">Hildebrandi</strain>
    </source>
</reference>
<keyword evidence="3" id="KW-0175">Coiled coil</keyword>
<dbReference type="GO" id="GO:0005524">
    <property type="term" value="F:ATP binding"/>
    <property type="evidence" value="ECO:0007669"/>
    <property type="project" value="UniProtKB-KW"/>
</dbReference>
<evidence type="ECO:0000259" key="5">
    <source>
        <dbReference type="PROSITE" id="PS50125"/>
    </source>
</evidence>
<feature type="compositionally biased region" description="Low complexity" evidence="4">
    <location>
        <begin position="114"/>
        <end position="129"/>
    </location>
</feature>
<dbReference type="PANTHER" id="PTHR16305:SF28">
    <property type="entry name" value="GUANYLATE CYCLASE DOMAIN-CONTAINING PROTEIN"/>
    <property type="match status" value="1"/>
</dbReference>
<name>A0A9K3KF86_9STRA</name>
<feature type="domain" description="Guanylate cyclase" evidence="5">
    <location>
        <begin position="815"/>
        <end position="945"/>
    </location>
</feature>
<feature type="compositionally biased region" description="Polar residues" evidence="4">
    <location>
        <begin position="414"/>
        <end position="432"/>
    </location>
</feature>
<protein>
    <submittedName>
        <fullName evidence="6">Adenylate/guanylate cyclase</fullName>
    </submittedName>
</protein>
<dbReference type="OrthoDB" id="195026at2759"/>
<dbReference type="GO" id="GO:0004016">
    <property type="term" value="F:adenylate cyclase activity"/>
    <property type="evidence" value="ECO:0007669"/>
    <property type="project" value="TreeGrafter"/>
</dbReference>
<evidence type="ECO:0000313" key="7">
    <source>
        <dbReference type="Proteomes" id="UP000693970"/>
    </source>
</evidence>
<feature type="compositionally biased region" description="Polar residues" evidence="4">
    <location>
        <begin position="1133"/>
        <end position="1151"/>
    </location>
</feature>
<dbReference type="PROSITE" id="PS50125">
    <property type="entry name" value="GUANYLATE_CYCLASE_2"/>
    <property type="match status" value="2"/>
</dbReference>
<feature type="domain" description="Guanylate cyclase" evidence="5">
    <location>
        <begin position="523"/>
        <end position="669"/>
    </location>
</feature>
<keyword evidence="7" id="KW-1185">Reference proteome</keyword>
<feature type="compositionally biased region" description="Polar residues" evidence="4">
    <location>
        <begin position="79"/>
        <end position="102"/>
    </location>
</feature>
<dbReference type="InterPro" id="IPR001054">
    <property type="entry name" value="A/G_cyclase"/>
</dbReference>
<evidence type="ECO:0000256" key="2">
    <source>
        <dbReference type="ARBA" id="ARBA00022840"/>
    </source>
</evidence>
<feature type="region of interest" description="Disordered" evidence="4">
    <location>
        <begin position="367"/>
        <end position="465"/>
    </location>
</feature>
<dbReference type="CDD" id="cd07302">
    <property type="entry name" value="CHD"/>
    <property type="match status" value="2"/>
</dbReference>
<feature type="compositionally biased region" description="Basic and acidic residues" evidence="4">
    <location>
        <begin position="456"/>
        <end position="465"/>
    </location>
</feature>